<feature type="region of interest" description="Disordered" evidence="1">
    <location>
        <begin position="35"/>
        <end position="60"/>
    </location>
</feature>
<sequence length="181" mass="19533">MSGGVEYLGEHGMCVTTGGDRGAAVRKNEGLLNYNGKPQHWTPSPSDNALDAAPASAGKPADMEIEVDGIKISLEKRSDDSWTARQGLRAQDFCRVSPQNPSNSTAATRTVTPSLPRLSPHTYHIVGRAKTPIDLMRTSPGDLQRALLKAASLCDLDPAKHDQIRIHQMNNTFTVSVTNTD</sequence>
<organism evidence="2 3">
    <name type="scientific">Rhipicephalus microplus</name>
    <name type="common">Cattle tick</name>
    <name type="synonym">Boophilus microplus</name>
    <dbReference type="NCBI Taxonomy" id="6941"/>
    <lineage>
        <taxon>Eukaryota</taxon>
        <taxon>Metazoa</taxon>
        <taxon>Ecdysozoa</taxon>
        <taxon>Arthropoda</taxon>
        <taxon>Chelicerata</taxon>
        <taxon>Arachnida</taxon>
        <taxon>Acari</taxon>
        <taxon>Parasitiformes</taxon>
        <taxon>Ixodida</taxon>
        <taxon>Ixodoidea</taxon>
        <taxon>Ixodidae</taxon>
        <taxon>Rhipicephalinae</taxon>
        <taxon>Rhipicephalus</taxon>
        <taxon>Boophilus</taxon>
    </lineage>
</organism>
<dbReference type="AlphaFoldDB" id="A0A9J6CVT9"/>
<reference evidence="2" key="2">
    <citation type="submission" date="2021-09" db="EMBL/GenBank/DDBJ databases">
        <authorList>
            <person name="Jia N."/>
            <person name="Wang J."/>
            <person name="Shi W."/>
            <person name="Du L."/>
            <person name="Sun Y."/>
            <person name="Zhan W."/>
            <person name="Jiang J."/>
            <person name="Wang Q."/>
            <person name="Zhang B."/>
            <person name="Ji P."/>
            <person name="Sakyi L.B."/>
            <person name="Cui X."/>
            <person name="Yuan T."/>
            <person name="Jiang B."/>
            <person name="Yang W."/>
            <person name="Lam T.T.-Y."/>
            <person name="Chang Q."/>
            <person name="Ding S."/>
            <person name="Wang X."/>
            <person name="Zhu J."/>
            <person name="Ruan X."/>
            <person name="Zhao L."/>
            <person name="Wei J."/>
            <person name="Que T."/>
            <person name="Du C."/>
            <person name="Cheng J."/>
            <person name="Dai P."/>
            <person name="Han X."/>
            <person name="Huang E."/>
            <person name="Gao Y."/>
            <person name="Liu J."/>
            <person name="Shao H."/>
            <person name="Ye R."/>
            <person name="Li L."/>
            <person name="Wei W."/>
            <person name="Wang X."/>
            <person name="Wang C."/>
            <person name="Huo Q."/>
            <person name="Li W."/>
            <person name="Guo W."/>
            <person name="Chen H."/>
            <person name="Chen S."/>
            <person name="Zhou L."/>
            <person name="Zhou L."/>
            <person name="Ni X."/>
            <person name="Tian J."/>
            <person name="Zhou Y."/>
            <person name="Sheng Y."/>
            <person name="Liu T."/>
            <person name="Pan Y."/>
            <person name="Xia L."/>
            <person name="Li J."/>
            <person name="Zhao F."/>
            <person name="Cao W."/>
        </authorList>
    </citation>
    <scope>NUCLEOTIDE SEQUENCE</scope>
    <source>
        <strain evidence="2">Rmic-2018</strain>
        <tissue evidence="2">Larvae</tissue>
    </source>
</reference>
<evidence type="ECO:0000256" key="1">
    <source>
        <dbReference type="SAM" id="MobiDB-lite"/>
    </source>
</evidence>
<reference evidence="2" key="1">
    <citation type="journal article" date="2020" name="Cell">
        <title>Large-Scale Comparative Analyses of Tick Genomes Elucidate Their Genetic Diversity and Vector Capacities.</title>
        <authorList>
            <consortium name="Tick Genome and Microbiome Consortium (TIGMIC)"/>
            <person name="Jia N."/>
            <person name="Wang J."/>
            <person name="Shi W."/>
            <person name="Du L."/>
            <person name="Sun Y."/>
            <person name="Zhan W."/>
            <person name="Jiang J.F."/>
            <person name="Wang Q."/>
            <person name="Zhang B."/>
            <person name="Ji P."/>
            <person name="Bell-Sakyi L."/>
            <person name="Cui X.M."/>
            <person name="Yuan T.T."/>
            <person name="Jiang B.G."/>
            <person name="Yang W.F."/>
            <person name="Lam T.T."/>
            <person name="Chang Q.C."/>
            <person name="Ding S.J."/>
            <person name="Wang X.J."/>
            <person name="Zhu J.G."/>
            <person name="Ruan X.D."/>
            <person name="Zhao L."/>
            <person name="Wei J.T."/>
            <person name="Ye R.Z."/>
            <person name="Que T.C."/>
            <person name="Du C.H."/>
            <person name="Zhou Y.H."/>
            <person name="Cheng J.X."/>
            <person name="Dai P.F."/>
            <person name="Guo W.B."/>
            <person name="Han X.H."/>
            <person name="Huang E.J."/>
            <person name="Li L.F."/>
            <person name="Wei W."/>
            <person name="Gao Y.C."/>
            <person name="Liu J.Z."/>
            <person name="Shao H.Z."/>
            <person name="Wang X."/>
            <person name="Wang C.C."/>
            <person name="Yang T.C."/>
            <person name="Huo Q.B."/>
            <person name="Li W."/>
            <person name="Chen H.Y."/>
            <person name="Chen S.E."/>
            <person name="Zhou L.G."/>
            <person name="Ni X.B."/>
            <person name="Tian J.H."/>
            <person name="Sheng Y."/>
            <person name="Liu T."/>
            <person name="Pan Y.S."/>
            <person name="Xia L.Y."/>
            <person name="Li J."/>
            <person name="Zhao F."/>
            <person name="Cao W.C."/>
        </authorList>
    </citation>
    <scope>NUCLEOTIDE SEQUENCE</scope>
    <source>
        <strain evidence="2">Rmic-2018</strain>
    </source>
</reference>
<accession>A0A9J6CVT9</accession>
<proteinExistence type="predicted"/>
<keyword evidence="3" id="KW-1185">Reference proteome</keyword>
<dbReference type="EMBL" id="JABSTU010005851">
    <property type="protein sequence ID" value="KAH7938646.1"/>
    <property type="molecule type" value="Genomic_DNA"/>
</dbReference>
<protein>
    <submittedName>
        <fullName evidence="2">Uncharacterized protein</fullName>
    </submittedName>
</protein>
<name>A0A9J6CVT9_RHIMP</name>
<dbReference type="Proteomes" id="UP000821866">
    <property type="component" value="Unassembled WGS sequence"/>
</dbReference>
<gene>
    <name evidence="2" type="ORF">HPB51_028836</name>
</gene>
<evidence type="ECO:0000313" key="2">
    <source>
        <dbReference type="EMBL" id="KAH7938646.1"/>
    </source>
</evidence>
<comment type="caution">
    <text evidence="2">The sequence shown here is derived from an EMBL/GenBank/DDBJ whole genome shotgun (WGS) entry which is preliminary data.</text>
</comment>
<evidence type="ECO:0000313" key="3">
    <source>
        <dbReference type="Proteomes" id="UP000821866"/>
    </source>
</evidence>